<comment type="similarity">
    <text evidence="12">Belongs to the cytochrome b561 family.</text>
</comment>
<feature type="transmembrane region" description="Helical" evidence="13">
    <location>
        <begin position="110"/>
        <end position="128"/>
    </location>
</feature>
<evidence type="ECO:0000256" key="4">
    <source>
        <dbReference type="ARBA" id="ARBA00022475"/>
    </source>
</evidence>
<dbReference type="GO" id="GO:0022904">
    <property type="term" value="P:respiratory electron transport chain"/>
    <property type="evidence" value="ECO:0007669"/>
    <property type="project" value="InterPro"/>
</dbReference>
<protein>
    <submittedName>
        <fullName evidence="15">Cytochrome b561</fullName>
    </submittedName>
</protein>
<keyword evidence="10" id="KW-0408">Iron</keyword>
<comment type="caution">
    <text evidence="15">The sequence shown here is derived from an EMBL/GenBank/DDBJ whole genome shotgun (WGS) entry which is preliminary data.</text>
</comment>
<keyword evidence="4" id="KW-1003">Cell membrane</keyword>
<keyword evidence="9 13" id="KW-1133">Transmembrane helix</keyword>
<dbReference type="Proteomes" id="UP000238801">
    <property type="component" value="Unassembled WGS sequence"/>
</dbReference>
<dbReference type="GO" id="GO:0009055">
    <property type="term" value="F:electron transfer activity"/>
    <property type="evidence" value="ECO:0007669"/>
    <property type="project" value="InterPro"/>
</dbReference>
<dbReference type="PANTHER" id="PTHR30529:SF6">
    <property type="entry name" value="BLL0291 PROTEIN"/>
    <property type="match status" value="1"/>
</dbReference>
<dbReference type="InterPro" id="IPR016174">
    <property type="entry name" value="Di-haem_cyt_TM"/>
</dbReference>
<comment type="cofactor">
    <cofactor evidence="1">
        <name>heme b</name>
        <dbReference type="ChEBI" id="CHEBI:60344"/>
    </cofactor>
</comment>
<evidence type="ECO:0000256" key="7">
    <source>
        <dbReference type="ARBA" id="ARBA00022723"/>
    </source>
</evidence>
<evidence type="ECO:0000256" key="11">
    <source>
        <dbReference type="ARBA" id="ARBA00023136"/>
    </source>
</evidence>
<sequence length="184" mass="19960">MTAAADLDDTKHRTDRVPGRYHSSQRALHWLVVVLVVFQFLTGGQMEAAFLLRDVQPLNLAGPVWVHGTIGLSILAAMLGRAGLRARYGAPPPPSDEPRPVQWLSRGTHYAFYVVLILMPIAGLVAVLSGNPTIAWAHGVTAYVLLALAALHVAGALWHAFKRDGVATRMLGRDPAEKDMARTD</sequence>
<gene>
    <name evidence="15" type="ORF">BCF33_2611</name>
</gene>
<dbReference type="GO" id="GO:0046872">
    <property type="term" value="F:metal ion binding"/>
    <property type="evidence" value="ECO:0007669"/>
    <property type="project" value="UniProtKB-KW"/>
</dbReference>
<keyword evidence="5" id="KW-0349">Heme</keyword>
<name>A0A2T0X482_9RHOB</name>
<evidence type="ECO:0000313" key="15">
    <source>
        <dbReference type="EMBL" id="PRY93727.1"/>
    </source>
</evidence>
<dbReference type="InterPro" id="IPR011577">
    <property type="entry name" value="Cyt_b561_bac/Ni-Hgenase"/>
</dbReference>
<evidence type="ECO:0000259" key="14">
    <source>
        <dbReference type="Pfam" id="PF01292"/>
    </source>
</evidence>
<evidence type="ECO:0000256" key="1">
    <source>
        <dbReference type="ARBA" id="ARBA00001970"/>
    </source>
</evidence>
<dbReference type="SUPFAM" id="SSF81342">
    <property type="entry name" value="Transmembrane di-heme cytochromes"/>
    <property type="match status" value="1"/>
</dbReference>
<evidence type="ECO:0000256" key="6">
    <source>
        <dbReference type="ARBA" id="ARBA00022692"/>
    </source>
</evidence>
<evidence type="ECO:0000256" key="9">
    <source>
        <dbReference type="ARBA" id="ARBA00022989"/>
    </source>
</evidence>
<proteinExistence type="inferred from homology"/>
<keyword evidence="7" id="KW-0479">Metal-binding</keyword>
<organism evidence="15 16">
    <name type="scientific">Hasllibacter halocynthiae</name>
    <dbReference type="NCBI Taxonomy" id="595589"/>
    <lineage>
        <taxon>Bacteria</taxon>
        <taxon>Pseudomonadati</taxon>
        <taxon>Pseudomonadota</taxon>
        <taxon>Alphaproteobacteria</taxon>
        <taxon>Rhodobacterales</taxon>
        <taxon>Roseobacteraceae</taxon>
        <taxon>Hasllibacter</taxon>
    </lineage>
</organism>
<keyword evidence="3" id="KW-0813">Transport</keyword>
<dbReference type="OrthoDB" id="8156287at2"/>
<dbReference type="PANTHER" id="PTHR30529">
    <property type="entry name" value="CYTOCHROME B561"/>
    <property type="match status" value="1"/>
</dbReference>
<keyword evidence="8" id="KW-0249">Electron transport</keyword>
<feature type="transmembrane region" description="Helical" evidence="13">
    <location>
        <begin position="140"/>
        <end position="161"/>
    </location>
</feature>
<dbReference type="EMBL" id="PVTT01000002">
    <property type="protein sequence ID" value="PRY93727.1"/>
    <property type="molecule type" value="Genomic_DNA"/>
</dbReference>
<dbReference type="InterPro" id="IPR052168">
    <property type="entry name" value="Cytochrome_b561_oxidase"/>
</dbReference>
<accession>A0A2T0X482</accession>
<dbReference type="Pfam" id="PF01292">
    <property type="entry name" value="Ni_hydr_CYTB"/>
    <property type="match status" value="1"/>
</dbReference>
<dbReference type="AlphaFoldDB" id="A0A2T0X482"/>
<evidence type="ECO:0000256" key="12">
    <source>
        <dbReference type="ARBA" id="ARBA00037975"/>
    </source>
</evidence>
<feature type="transmembrane region" description="Helical" evidence="13">
    <location>
        <begin position="30"/>
        <end position="52"/>
    </location>
</feature>
<evidence type="ECO:0000256" key="5">
    <source>
        <dbReference type="ARBA" id="ARBA00022617"/>
    </source>
</evidence>
<dbReference type="GO" id="GO:0005886">
    <property type="term" value="C:plasma membrane"/>
    <property type="evidence" value="ECO:0007669"/>
    <property type="project" value="UniProtKB-SubCell"/>
</dbReference>
<evidence type="ECO:0000256" key="13">
    <source>
        <dbReference type="SAM" id="Phobius"/>
    </source>
</evidence>
<keyword evidence="16" id="KW-1185">Reference proteome</keyword>
<evidence type="ECO:0000256" key="10">
    <source>
        <dbReference type="ARBA" id="ARBA00023004"/>
    </source>
</evidence>
<evidence type="ECO:0000313" key="16">
    <source>
        <dbReference type="Proteomes" id="UP000238801"/>
    </source>
</evidence>
<evidence type="ECO:0000256" key="3">
    <source>
        <dbReference type="ARBA" id="ARBA00022448"/>
    </source>
</evidence>
<feature type="domain" description="Cytochrome b561 bacterial/Ni-hydrogenase" evidence="14">
    <location>
        <begin position="20"/>
        <end position="172"/>
    </location>
</feature>
<reference evidence="15 16" key="1">
    <citation type="submission" date="2018-03" db="EMBL/GenBank/DDBJ databases">
        <title>Genomic Encyclopedia of Archaeal and Bacterial Type Strains, Phase II (KMG-II): from individual species to whole genera.</title>
        <authorList>
            <person name="Goeker M."/>
        </authorList>
    </citation>
    <scope>NUCLEOTIDE SEQUENCE [LARGE SCALE GENOMIC DNA]</scope>
    <source>
        <strain evidence="15 16">DSM 29318</strain>
    </source>
</reference>
<feature type="transmembrane region" description="Helical" evidence="13">
    <location>
        <begin position="64"/>
        <end position="84"/>
    </location>
</feature>
<evidence type="ECO:0000256" key="8">
    <source>
        <dbReference type="ARBA" id="ARBA00022982"/>
    </source>
</evidence>
<keyword evidence="6 13" id="KW-0812">Transmembrane</keyword>
<dbReference type="RefSeq" id="WP_106161284.1">
    <property type="nucleotide sequence ID" value="NZ_PVTT01000002.1"/>
</dbReference>
<keyword evidence="11 13" id="KW-0472">Membrane</keyword>
<evidence type="ECO:0000256" key="2">
    <source>
        <dbReference type="ARBA" id="ARBA00004651"/>
    </source>
</evidence>
<dbReference type="GO" id="GO:0020037">
    <property type="term" value="F:heme binding"/>
    <property type="evidence" value="ECO:0007669"/>
    <property type="project" value="TreeGrafter"/>
</dbReference>
<comment type="subcellular location">
    <subcellularLocation>
        <location evidence="2">Cell membrane</location>
        <topology evidence="2">Multi-pass membrane protein</topology>
    </subcellularLocation>
</comment>